<gene>
    <name evidence="1" type="ORF">E0W69_003190</name>
</gene>
<dbReference type="RefSeq" id="WP_131328596.1">
    <property type="nucleotide sequence ID" value="NZ_CP044016.1"/>
</dbReference>
<evidence type="ECO:0008006" key="3">
    <source>
        <dbReference type="Google" id="ProtNLM"/>
    </source>
</evidence>
<dbReference type="SUPFAM" id="SSF56059">
    <property type="entry name" value="Glutathione synthetase ATP-binding domain-like"/>
    <property type="match status" value="1"/>
</dbReference>
<evidence type="ECO:0000313" key="1">
    <source>
        <dbReference type="EMBL" id="QES87709.1"/>
    </source>
</evidence>
<organism evidence="1 2">
    <name type="scientific">Rhizosphaericola mali</name>
    <dbReference type="NCBI Taxonomy" id="2545455"/>
    <lineage>
        <taxon>Bacteria</taxon>
        <taxon>Pseudomonadati</taxon>
        <taxon>Bacteroidota</taxon>
        <taxon>Chitinophagia</taxon>
        <taxon>Chitinophagales</taxon>
        <taxon>Chitinophagaceae</taxon>
        <taxon>Rhizosphaericola</taxon>
    </lineage>
</organism>
<accession>A0A5P2G0R5</accession>
<sequence>MISTARNWFIQNFTQEKYQQYLQILGREHPNSIKFRIAETPVFIPKSFEQQMLETTEYIISVIGMKGFKAMTDSSVPNYINKEGEGEHPHFMVFDFGIVQKEDGKLEPQLVEMQGFPSLFMYQLYQEDASREAFEIPEEYTQFLNGFDKEKVIKKMREIVIGNENPENVILLELYPQKQKTKIDFYYTQDHLNIPIVCLSEIKKQGNQLFYTKDGHDIPIHRIYNRLIWDEIIHNGDEFIRNQAQMIMEKDLQVHWVTHPSWFYRVSKFTLPFLRHPHIPETRFLSEYLEPPKDLDNYVLKPLFSFGGQGVKIHVTPYDFWSIDDPENYILQKKVDYASVIETPNSPVKAEIRLFYFWDENGGKPIATHNLARLTREEMIGVSYNNQSDWVGGSFALFEK</sequence>
<name>A0A5P2G0R5_9BACT</name>
<dbReference type="OrthoDB" id="108192at2"/>
<keyword evidence="2" id="KW-1185">Reference proteome</keyword>
<dbReference type="Proteomes" id="UP000292424">
    <property type="component" value="Chromosome"/>
</dbReference>
<evidence type="ECO:0000313" key="2">
    <source>
        <dbReference type="Proteomes" id="UP000292424"/>
    </source>
</evidence>
<protein>
    <recommendedName>
        <fullName evidence="3">Circularly permuted type 2 ATP-grasp protein</fullName>
    </recommendedName>
</protein>
<dbReference type="EMBL" id="CP044016">
    <property type="protein sequence ID" value="QES87709.1"/>
    <property type="molecule type" value="Genomic_DNA"/>
</dbReference>
<reference evidence="1 2" key="1">
    <citation type="submission" date="2019-09" db="EMBL/GenBank/DDBJ databases">
        <title>Complete genome sequence of Arachidicoccus sp. B3-10 isolated from apple orchard soil.</title>
        <authorList>
            <person name="Kim H.S."/>
            <person name="Han K.-I."/>
            <person name="Suh M.K."/>
            <person name="Lee K.C."/>
            <person name="Eom M.K."/>
            <person name="Kim J.-S."/>
            <person name="Kang S.W."/>
            <person name="Sin Y."/>
            <person name="Lee J.-S."/>
        </authorList>
    </citation>
    <scope>NUCLEOTIDE SEQUENCE [LARGE SCALE GENOMIC DNA]</scope>
    <source>
        <strain evidence="1 2">B3-10</strain>
    </source>
</reference>
<dbReference type="AlphaFoldDB" id="A0A5P2G0R5"/>
<dbReference type="KEGG" id="arac:E0W69_003190"/>
<proteinExistence type="predicted"/>